<feature type="signal peptide" evidence="1">
    <location>
        <begin position="1"/>
        <end position="28"/>
    </location>
</feature>
<dbReference type="InterPro" id="IPR014718">
    <property type="entry name" value="GH-type_carb-bd"/>
</dbReference>
<dbReference type="Proteomes" id="UP000615455">
    <property type="component" value="Unassembled WGS sequence"/>
</dbReference>
<comment type="caution">
    <text evidence="3">The sequence shown here is derived from an EMBL/GenBank/DDBJ whole genome shotgun (WGS) entry which is preliminary data.</text>
</comment>
<reference evidence="4" key="1">
    <citation type="journal article" date="2019" name="Int. J. Syst. Evol. Microbiol.">
        <title>The Global Catalogue of Microorganisms (GCM) 10K type strain sequencing project: providing services to taxonomists for standard genome sequencing and annotation.</title>
        <authorList>
            <consortium name="The Broad Institute Genomics Platform"/>
            <consortium name="The Broad Institute Genome Sequencing Center for Infectious Disease"/>
            <person name="Wu L."/>
            <person name="Ma J."/>
        </authorList>
    </citation>
    <scope>NUCLEOTIDE SEQUENCE [LARGE SCALE GENOMIC DNA]</scope>
    <source>
        <strain evidence="4">CGMCC 1.15043</strain>
    </source>
</reference>
<proteinExistence type="predicted"/>
<sequence>MNQKGRRGRLTWKMSLALSALMALQVGSAGIEPLAKVVYGTASAASQSITSSVLSVEVDTTFPKVSQYTWLANGAILYGSEDTLNQIYINGTAYTPTVSFSSPSADTALYTLTVASLNIDLTVQMKVAGNTLLFDVTNIAENGTTKVNTLEIRNHNLLSVRSTQSGATFAGNKMYTAVTGTGDTIKSVAGTPSADAASVDYMYGFVNTNQLAGGLWTNSVYESADNNGRVKEQTVAKTGYSRTGLWSGAWIYRANVMTTTDPLPSAKVVITGDANADSQVDWQDGAIAYRSIMNNPVGADKVPDLVVQRIPMNFASQATNPFTKTLDETKKVYNATDGLGQMVLLKGYGSEGHDSGHPDYGDIGQRQGGATDLNTLVNAGSAYNALYGVHINATESYPEAQAFNETLVNKNSAGWDWLDASYYINKRYDSTSGSRLARLQQLKNQVPNLGYIYIDVWQSNGWDSRQAAREVNSLGWPLATEFPSDHEYNSIWNHWAVDYNYGGSDTKGFNSQIARFIRNHQKDTWIARDPLLGGTELSAYEGWQGKTNFDTMINMTFATDLPTKYLQHFKMLKWTTNTINLENNVSVSNAGGTRVITKDGRTILNGGAYLLPWNPATEDKLYHWNAAAGSTTWTLPASWAGLSTVKLYQLSDQGRAFVSDLAVSSNQITIPASANKAYVIYKGAASANAAVNYGEGAGIADPGFNNGNLTAWTVAGSGASVVRNTNGQYELQVGSSTGATTVSQTLTGLTQGTYYASVYVATGGSRKAYLGVSNYGGADVSAYADSSLWKNYIAADSKHDTMMQRMYVWFDVPAGATTATLYLKTDAGTSAATFDDVRLEKMTRTANPNNDYFVQDFENVPDGWYPFVKGAAGGVNDPRTHLMKLHAPFSQKGWNGKAIDDVLSGNWSLMAHKESSGLLYQTIPQTLRFAPGTTYTVTFSYENQAAGDYAFLVGDGTSIVSTTSLGTVTTPTTFSKVFTAGASGNSWIGIQKVTSNDTDFIMDNLKVTVGGTVPVDPTVIPQSQMTAAATSQETVNASNAAANVLDGNMSTFWHTKWDLSNPLPQSITLNLGGSYMINQLKMLPRQDGGANGNITGYKVYTSTNGTTFTQAATGTWANDASEKSAAFTATTATYVRLEATAGTGGWASAAEINVYKASGSGSAYTQDFNSGITGWNRVVGTGTVGALSGGLNINANSSSTVAIDSSSPAKADGVYTFKVTPQNANGRFQAVFRYTGTSDWAAIGYDLGTSWAWSNGAGQYGNFTGPALASGTTYLIKVQFTGSTVTVWVDGTQIYTGIVANLPTSAGQIGFRSWNSGNMLFDDVSYSDN</sequence>
<organism evidence="3 4">
    <name type="scientific">Paenibacillus marchantiophytorum</name>
    <dbReference type="NCBI Taxonomy" id="1619310"/>
    <lineage>
        <taxon>Bacteria</taxon>
        <taxon>Bacillati</taxon>
        <taxon>Bacillota</taxon>
        <taxon>Bacilli</taxon>
        <taxon>Bacillales</taxon>
        <taxon>Paenibacillaceae</taxon>
        <taxon>Paenibacillus</taxon>
    </lineage>
</organism>
<evidence type="ECO:0000313" key="4">
    <source>
        <dbReference type="Proteomes" id="UP000615455"/>
    </source>
</evidence>
<keyword evidence="4" id="KW-1185">Reference proteome</keyword>
<feature type="domain" description="F5/8 type C" evidence="2">
    <location>
        <begin position="1008"/>
        <end position="1157"/>
    </location>
</feature>
<dbReference type="InterPro" id="IPR008979">
    <property type="entry name" value="Galactose-bd-like_sf"/>
</dbReference>
<evidence type="ECO:0000259" key="2">
    <source>
        <dbReference type="PROSITE" id="PS50022"/>
    </source>
</evidence>
<evidence type="ECO:0000313" key="3">
    <source>
        <dbReference type="EMBL" id="GGI46138.1"/>
    </source>
</evidence>
<dbReference type="InterPro" id="IPR000421">
    <property type="entry name" value="FA58C"/>
</dbReference>
<dbReference type="Pfam" id="PF17974">
    <property type="entry name" value="GalBD_like"/>
    <property type="match status" value="1"/>
</dbReference>
<dbReference type="Gene3D" id="2.60.120.260">
    <property type="entry name" value="Galactose-binding domain-like"/>
    <property type="match status" value="3"/>
</dbReference>
<dbReference type="Pfam" id="PF17451">
    <property type="entry name" value="Glyco_hyd_101C"/>
    <property type="match status" value="1"/>
</dbReference>
<dbReference type="InterPro" id="IPR025706">
    <property type="entry name" value="Endoa_GalNAc"/>
</dbReference>
<dbReference type="SUPFAM" id="SSF49785">
    <property type="entry name" value="Galactose-binding domain-like"/>
    <property type="match status" value="1"/>
</dbReference>
<feature type="chain" id="PRO_5045786672" description="F5/8 type C domain-containing protein" evidence="1">
    <location>
        <begin position="29"/>
        <end position="1329"/>
    </location>
</feature>
<dbReference type="Pfam" id="PF18080">
    <property type="entry name" value="Gal_mutarotas_3"/>
    <property type="match status" value="1"/>
</dbReference>
<dbReference type="InterPro" id="IPR040633">
    <property type="entry name" value="Gal_mutarotas_3"/>
</dbReference>
<evidence type="ECO:0000256" key="1">
    <source>
        <dbReference type="SAM" id="SignalP"/>
    </source>
</evidence>
<dbReference type="Pfam" id="PF12905">
    <property type="entry name" value="Glyco_hydro_101"/>
    <property type="match status" value="1"/>
</dbReference>
<dbReference type="CDD" id="cd14244">
    <property type="entry name" value="GH_101_like"/>
    <property type="match status" value="1"/>
</dbReference>
<dbReference type="Pfam" id="PF00754">
    <property type="entry name" value="F5_F8_type_C"/>
    <property type="match status" value="1"/>
</dbReference>
<dbReference type="InterPro" id="IPR040502">
    <property type="entry name" value="GH101_dom-6"/>
</dbReference>
<dbReference type="InterPro" id="IPR035364">
    <property type="entry name" value="Beta_sandwich_GH101"/>
</dbReference>
<dbReference type="EMBL" id="BMHE01000005">
    <property type="protein sequence ID" value="GGI46138.1"/>
    <property type="molecule type" value="Genomic_DNA"/>
</dbReference>
<gene>
    <name evidence="3" type="ORF">GCM10008018_15620</name>
</gene>
<keyword evidence="1" id="KW-0732">Signal</keyword>
<accession>A0ABQ2BWD6</accession>
<dbReference type="InterPro" id="IPR049314">
    <property type="entry name" value="GH101_dom-5"/>
</dbReference>
<dbReference type="Pfam" id="PF21466">
    <property type="entry name" value="GH101_dom-5"/>
    <property type="match status" value="1"/>
</dbReference>
<dbReference type="Gene3D" id="2.70.98.10">
    <property type="match status" value="1"/>
</dbReference>
<dbReference type="PROSITE" id="PS50022">
    <property type="entry name" value="FA58C_3"/>
    <property type="match status" value="1"/>
</dbReference>
<name>A0ABQ2BWD6_9BACL</name>
<dbReference type="RefSeq" id="WP_189009959.1">
    <property type="nucleotide sequence ID" value="NZ_BMHE01000005.1"/>
</dbReference>
<dbReference type="Gene3D" id="2.60.120.870">
    <property type="match status" value="1"/>
</dbReference>
<protein>
    <recommendedName>
        <fullName evidence="2">F5/8 type C domain-containing protein</fullName>
    </recommendedName>
</protein>
<dbReference type="Gene3D" id="3.20.20.80">
    <property type="entry name" value="Glycosidases"/>
    <property type="match status" value="1"/>
</dbReference>